<sequence>MIGSFHQVFVGSARGFTVSADTTPESMQSAVCNACLALVLLLTVWAYRTRVLISFLRSPQRASSNFIGDLSSKVGLTDYLPFINDTSFLPSPCQSHLLFFISVSLRSSCFLSSCLMPFVALSDDEQHNQTFEAAGAGASLTFPMQCSALRKNGYVVIKGRPCKIAEMSTSKTGKHGHAKVHIVGIDIFTSRKYEDISPSTHNMDVPNVSRTEYLLVNIEDGFLNLLTQDGASKDDVKVPEGELGDELTAQFESGKDLCCTITAAMGEEMCLAFKEAPKN</sequence>
<dbReference type="NCBIfam" id="TIGR00037">
    <property type="entry name" value="eIF_5A"/>
    <property type="match status" value="1"/>
</dbReference>
<dbReference type="EMBL" id="AVOT02012306">
    <property type="protein sequence ID" value="MBW0493922.1"/>
    <property type="molecule type" value="Genomic_DNA"/>
</dbReference>
<dbReference type="SUPFAM" id="SSF50249">
    <property type="entry name" value="Nucleic acid-binding proteins"/>
    <property type="match status" value="1"/>
</dbReference>
<evidence type="ECO:0000256" key="1">
    <source>
        <dbReference type="ARBA" id="ARBA00004496"/>
    </source>
</evidence>
<comment type="subcellular location">
    <subcellularLocation>
        <location evidence="1">Cytoplasm</location>
    </subcellularLocation>
</comment>
<dbReference type="InterPro" id="IPR019769">
    <property type="entry name" value="Trans_elong_IF5A_hypusine_site"/>
</dbReference>
<keyword evidence="6" id="KW-0648">Protein biosynthesis</keyword>
<comment type="similarity">
    <text evidence="2">Belongs to the eIF-5A family.</text>
</comment>
<dbReference type="InterPro" id="IPR020189">
    <property type="entry name" value="IF5A_C"/>
</dbReference>
<organism evidence="9 10">
    <name type="scientific">Austropuccinia psidii MF-1</name>
    <dbReference type="NCBI Taxonomy" id="1389203"/>
    <lineage>
        <taxon>Eukaryota</taxon>
        <taxon>Fungi</taxon>
        <taxon>Dikarya</taxon>
        <taxon>Basidiomycota</taxon>
        <taxon>Pucciniomycotina</taxon>
        <taxon>Pucciniomycetes</taxon>
        <taxon>Pucciniales</taxon>
        <taxon>Sphaerophragmiaceae</taxon>
        <taxon>Austropuccinia</taxon>
    </lineage>
</organism>
<dbReference type="FunFam" id="2.40.50.140:FF:000034">
    <property type="entry name" value="Eukaryotic translation initiation factor 5A"/>
    <property type="match status" value="1"/>
</dbReference>
<evidence type="ECO:0000256" key="5">
    <source>
        <dbReference type="ARBA" id="ARBA00022884"/>
    </source>
</evidence>
<gene>
    <name evidence="9" type="ORF">O181_033637</name>
</gene>
<dbReference type="InterPro" id="IPR008991">
    <property type="entry name" value="Translation_prot_SH3-like_sf"/>
</dbReference>
<evidence type="ECO:0000256" key="3">
    <source>
        <dbReference type="ARBA" id="ARBA00022490"/>
    </source>
</evidence>
<evidence type="ECO:0000256" key="4">
    <source>
        <dbReference type="ARBA" id="ARBA00022768"/>
    </source>
</evidence>
<keyword evidence="4" id="KW-0251">Elongation factor</keyword>
<dbReference type="PANTHER" id="PTHR11673">
    <property type="entry name" value="TRANSLATION INITIATION FACTOR 5A FAMILY MEMBER"/>
    <property type="match status" value="1"/>
</dbReference>
<dbReference type="Gene3D" id="2.40.50.140">
    <property type="entry name" value="Nucleic acid-binding proteins"/>
    <property type="match status" value="1"/>
</dbReference>
<dbReference type="GO" id="GO:0043022">
    <property type="term" value="F:ribosome binding"/>
    <property type="evidence" value="ECO:0007669"/>
    <property type="project" value="InterPro"/>
</dbReference>
<evidence type="ECO:0000256" key="6">
    <source>
        <dbReference type="ARBA" id="ARBA00022917"/>
    </source>
</evidence>
<dbReference type="Pfam" id="PF01287">
    <property type="entry name" value="eIF-5a"/>
    <property type="match status" value="1"/>
</dbReference>
<accession>A0A9Q3D507</accession>
<keyword evidence="3" id="KW-0963">Cytoplasm</keyword>
<evidence type="ECO:0000256" key="7">
    <source>
        <dbReference type="ARBA" id="ARBA00023071"/>
    </source>
</evidence>
<dbReference type="GO" id="GO:0005737">
    <property type="term" value="C:cytoplasm"/>
    <property type="evidence" value="ECO:0007669"/>
    <property type="project" value="UniProtKB-SubCell"/>
</dbReference>
<dbReference type="FunFam" id="2.30.30.30:FF:000007">
    <property type="entry name" value="Eukaryotic translation initiation factor 5A"/>
    <property type="match status" value="1"/>
</dbReference>
<comment type="caution">
    <text evidence="9">The sequence shown here is derived from an EMBL/GenBank/DDBJ whole genome shotgun (WGS) entry which is preliminary data.</text>
</comment>
<proteinExistence type="inferred from homology"/>
<dbReference type="Pfam" id="PF21485">
    <property type="entry name" value="IF5A-like_N"/>
    <property type="match status" value="1"/>
</dbReference>
<dbReference type="Gene3D" id="2.30.30.30">
    <property type="match status" value="1"/>
</dbReference>
<dbReference type="GO" id="GO:0006452">
    <property type="term" value="P:translational frameshifting"/>
    <property type="evidence" value="ECO:0007669"/>
    <property type="project" value="UniProtKB-ARBA"/>
</dbReference>
<name>A0A9Q3D507_9BASI</name>
<keyword evidence="7" id="KW-0385">Hypusine</keyword>
<evidence type="ECO:0000313" key="10">
    <source>
        <dbReference type="Proteomes" id="UP000765509"/>
    </source>
</evidence>
<dbReference type="AlphaFoldDB" id="A0A9Q3D507"/>
<dbReference type="InterPro" id="IPR012340">
    <property type="entry name" value="NA-bd_OB-fold"/>
</dbReference>
<dbReference type="GO" id="GO:0003746">
    <property type="term" value="F:translation elongation factor activity"/>
    <property type="evidence" value="ECO:0007669"/>
    <property type="project" value="UniProtKB-KW"/>
</dbReference>
<evidence type="ECO:0000256" key="2">
    <source>
        <dbReference type="ARBA" id="ARBA00006016"/>
    </source>
</evidence>
<dbReference type="GO" id="GO:0003723">
    <property type="term" value="F:RNA binding"/>
    <property type="evidence" value="ECO:0007669"/>
    <property type="project" value="UniProtKB-KW"/>
</dbReference>
<dbReference type="InterPro" id="IPR014722">
    <property type="entry name" value="Rib_uL2_dom2"/>
</dbReference>
<dbReference type="SUPFAM" id="SSF50104">
    <property type="entry name" value="Translation proteins SH3-like domain"/>
    <property type="match status" value="1"/>
</dbReference>
<dbReference type="CDD" id="cd04468">
    <property type="entry name" value="S1_eIF5A"/>
    <property type="match status" value="1"/>
</dbReference>
<evidence type="ECO:0000259" key="8">
    <source>
        <dbReference type="SMART" id="SM01376"/>
    </source>
</evidence>
<evidence type="ECO:0000313" key="9">
    <source>
        <dbReference type="EMBL" id="MBW0493922.1"/>
    </source>
</evidence>
<dbReference type="OrthoDB" id="9975114at2759"/>
<keyword evidence="10" id="KW-1185">Reference proteome</keyword>
<keyword evidence="5" id="KW-0694">RNA-binding</keyword>
<dbReference type="GO" id="GO:0045905">
    <property type="term" value="P:positive regulation of translational termination"/>
    <property type="evidence" value="ECO:0007669"/>
    <property type="project" value="InterPro"/>
</dbReference>
<dbReference type="InterPro" id="IPR048670">
    <property type="entry name" value="IF5A-like_N"/>
</dbReference>
<feature type="domain" description="Translation initiation factor 5A C-terminal" evidence="8">
    <location>
        <begin position="207"/>
        <end position="274"/>
    </location>
</feature>
<dbReference type="SMART" id="SM01376">
    <property type="entry name" value="eIF-5a"/>
    <property type="match status" value="1"/>
</dbReference>
<dbReference type="PROSITE" id="PS00302">
    <property type="entry name" value="IF5A_HYPUSINE"/>
    <property type="match status" value="1"/>
</dbReference>
<dbReference type="InterPro" id="IPR001884">
    <property type="entry name" value="IF5A-like"/>
</dbReference>
<protein>
    <recommendedName>
        <fullName evidence="8">Translation initiation factor 5A C-terminal domain-containing protein</fullName>
    </recommendedName>
</protein>
<dbReference type="Proteomes" id="UP000765509">
    <property type="component" value="Unassembled WGS sequence"/>
</dbReference>
<reference evidence="9" key="1">
    <citation type="submission" date="2021-03" db="EMBL/GenBank/DDBJ databases">
        <title>Draft genome sequence of rust myrtle Austropuccinia psidii MF-1, a brazilian biotype.</title>
        <authorList>
            <person name="Quecine M.C."/>
            <person name="Pachon D.M.R."/>
            <person name="Bonatelli M.L."/>
            <person name="Correr F.H."/>
            <person name="Franceschini L.M."/>
            <person name="Leite T.F."/>
            <person name="Margarido G.R.A."/>
            <person name="Almeida C.A."/>
            <person name="Ferrarezi J.A."/>
            <person name="Labate C.A."/>
        </authorList>
    </citation>
    <scope>NUCLEOTIDE SEQUENCE</scope>
    <source>
        <strain evidence="9">MF-1</strain>
    </source>
</reference>
<dbReference type="GO" id="GO:0045901">
    <property type="term" value="P:positive regulation of translational elongation"/>
    <property type="evidence" value="ECO:0007669"/>
    <property type="project" value="InterPro"/>
</dbReference>